<dbReference type="AlphaFoldDB" id="A0AA39U2I9"/>
<accession>A0AA39U2I9</accession>
<feature type="compositionally biased region" description="Basic and acidic residues" evidence="1">
    <location>
        <begin position="38"/>
        <end position="49"/>
    </location>
</feature>
<feature type="region of interest" description="Disordered" evidence="1">
    <location>
        <begin position="285"/>
        <end position="309"/>
    </location>
</feature>
<proteinExistence type="predicted"/>
<gene>
    <name evidence="2" type="ORF">B0T17DRAFT_620894</name>
</gene>
<sequence>MTDPDPNRPGSSAAAHHASSTPHSRRPSVASHASRSSLRRERDRQEALAHARPLSAAYSHPHSPQQGTPTGPAVDEPSSSLTQQQPDEPPFTPLFTLLTSNTHPSHRQTTYHPTVHYIFADDDPDLMTAALAQHIEDNDNQNERAVVLDMAPTPDGAGLEVAWASSLSPDWAVVSASVSHMKDNDGAAERSYSLPGTLVLKIDGVSIEPSAATATATATAAPLTTSTPELELQSSGASGTRQQSSSSSTDDYARLLVDFDQRMGLLHRVVEVGAERQRMIEAEQQNNLEQNAGFEGFAPAGFEDETGGA</sequence>
<feature type="region of interest" description="Disordered" evidence="1">
    <location>
        <begin position="1"/>
        <end position="107"/>
    </location>
</feature>
<dbReference type="Proteomes" id="UP001174934">
    <property type="component" value="Unassembled WGS sequence"/>
</dbReference>
<feature type="compositionally biased region" description="Low complexity" evidence="1">
    <location>
        <begin position="8"/>
        <end position="22"/>
    </location>
</feature>
<feature type="compositionally biased region" description="Polar residues" evidence="1">
    <location>
        <begin position="97"/>
        <end position="107"/>
    </location>
</feature>
<feature type="region of interest" description="Disordered" evidence="1">
    <location>
        <begin position="218"/>
        <end position="250"/>
    </location>
</feature>
<evidence type="ECO:0000313" key="3">
    <source>
        <dbReference type="Proteomes" id="UP001174934"/>
    </source>
</evidence>
<dbReference type="EMBL" id="JAULSR010000010">
    <property type="protein sequence ID" value="KAK0610415.1"/>
    <property type="molecule type" value="Genomic_DNA"/>
</dbReference>
<reference evidence="2" key="1">
    <citation type="submission" date="2023-06" db="EMBL/GenBank/DDBJ databases">
        <title>Genome-scale phylogeny and comparative genomics of the fungal order Sordariales.</title>
        <authorList>
            <consortium name="Lawrence Berkeley National Laboratory"/>
            <person name="Hensen N."/>
            <person name="Bonometti L."/>
            <person name="Westerberg I."/>
            <person name="Brannstrom I.O."/>
            <person name="Guillou S."/>
            <person name="Cros-Aarteil S."/>
            <person name="Calhoun S."/>
            <person name="Haridas S."/>
            <person name="Kuo A."/>
            <person name="Mondo S."/>
            <person name="Pangilinan J."/>
            <person name="Riley R."/>
            <person name="LaButti K."/>
            <person name="Andreopoulos B."/>
            <person name="Lipzen A."/>
            <person name="Chen C."/>
            <person name="Yanf M."/>
            <person name="Daum C."/>
            <person name="Ng V."/>
            <person name="Clum A."/>
            <person name="Steindorff A."/>
            <person name="Ohm R."/>
            <person name="Martin F."/>
            <person name="Silar P."/>
            <person name="Natvig D."/>
            <person name="Lalanne C."/>
            <person name="Gautier V."/>
            <person name="Ament-velasquez S.L."/>
            <person name="Kruys A."/>
            <person name="Hutchinson M.I."/>
            <person name="Powell A.J."/>
            <person name="Barry K."/>
            <person name="Miller A.N."/>
            <person name="Grigoriev I.V."/>
            <person name="Debuchy R."/>
            <person name="Gladieux P."/>
            <person name="Thoren M.H."/>
            <person name="Johannesson H."/>
        </authorList>
    </citation>
    <scope>NUCLEOTIDE SEQUENCE</scope>
    <source>
        <strain evidence="2">SMH3391-2</strain>
    </source>
</reference>
<evidence type="ECO:0000256" key="1">
    <source>
        <dbReference type="SAM" id="MobiDB-lite"/>
    </source>
</evidence>
<comment type="caution">
    <text evidence="2">The sequence shown here is derived from an EMBL/GenBank/DDBJ whole genome shotgun (WGS) entry which is preliminary data.</text>
</comment>
<organism evidence="2 3">
    <name type="scientific">Bombardia bombarda</name>
    <dbReference type="NCBI Taxonomy" id="252184"/>
    <lineage>
        <taxon>Eukaryota</taxon>
        <taxon>Fungi</taxon>
        <taxon>Dikarya</taxon>
        <taxon>Ascomycota</taxon>
        <taxon>Pezizomycotina</taxon>
        <taxon>Sordariomycetes</taxon>
        <taxon>Sordariomycetidae</taxon>
        <taxon>Sordariales</taxon>
        <taxon>Lasiosphaeriaceae</taxon>
        <taxon>Bombardia</taxon>
    </lineage>
</organism>
<protein>
    <submittedName>
        <fullName evidence="2">Uncharacterized protein</fullName>
    </submittedName>
</protein>
<name>A0AA39U2I9_9PEZI</name>
<feature type="compositionally biased region" description="Polar residues" evidence="1">
    <location>
        <begin position="77"/>
        <end position="86"/>
    </location>
</feature>
<keyword evidence="3" id="KW-1185">Reference proteome</keyword>
<evidence type="ECO:0000313" key="2">
    <source>
        <dbReference type="EMBL" id="KAK0610415.1"/>
    </source>
</evidence>